<feature type="transmembrane region" description="Helical" evidence="6">
    <location>
        <begin position="12"/>
        <end position="32"/>
    </location>
</feature>
<dbReference type="OrthoDB" id="6612291at2759"/>
<feature type="transmembrane region" description="Helical" evidence="6">
    <location>
        <begin position="105"/>
        <end position="127"/>
    </location>
</feature>
<evidence type="ECO:0000256" key="4">
    <source>
        <dbReference type="ARBA" id="ARBA00022989"/>
    </source>
</evidence>
<evidence type="ECO:0000256" key="2">
    <source>
        <dbReference type="ARBA" id="ARBA00010992"/>
    </source>
</evidence>
<comment type="subcellular location">
    <subcellularLocation>
        <location evidence="1">Membrane</location>
        <topology evidence="1">Multi-pass membrane protein</topology>
    </subcellularLocation>
</comment>
<keyword evidence="8" id="KW-0762">Sugar transport</keyword>
<dbReference type="Gene3D" id="1.20.1250.20">
    <property type="entry name" value="MFS general substrate transporter like domains"/>
    <property type="match status" value="1"/>
</dbReference>
<protein>
    <submittedName>
        <fullName evidence="8">High-affinity glucose transporter</fullName>
    </submittedName>
</protein>
<evidence type="ECO:0000256" key="3">
    <source>
        <dbReference type="ARBA" id="ARBA00022692"/>
    </source>
</evidence>
<evidence type="ECO:0000256" key="1">
    <source>
        <dbReference type="ARBA" id="ARBA00004141"/>
    </source>
</evidence>
<dbReference type="InterPro" id="IPR020846">
    <property type="entry name" value="MFS_dom"/>
</dbReference>
<dbReference type="AlphaFoldDB" id="A0A1S8BGJ4"/>
<evidence type="ECO:0000313" key="8">
    <source>
        <dbReference type="EMBL" id="OMP86428.1"/>
    </source>
</evidence>
<name>A0A1S8BGJ4_9PEZI</name>
<evidence type="ECO:0000259" key="7">
    <source>
        <dbReference type="PROSITE" id="PS50850"/>
    </source>
</evidence>
<keyword evidence="4 6" id="KW-1133">Transmembrane helix</keyword>
<gene>
    <name evidence="8" type="ORF">BK809_0003598</name>
</gene>
<dbReference type="PROSITE" id="PS50850">
    <property type="entry name" value="MFS"/>
    <property type="match status" value="1"/>
</dbReference>
<keyword evidence="3 6" id="KW-0812">Transmembrane</keyword>
<dbReference type="GO" id="GO:0005351">
    <property type="term" value="F:carbohydrate:proton symporter activity"/>
    <property type="evidence" value="ECO:0007669"/>
    <property type="project" value="TreeGrafter"/>
</dbReference>
<dbReference type="InterPro" id="IPR036259">
    <property type="entry name" value="MFS_trans_sf"/>
</dbReference>
<dbReference type="GO" id="GO:0016020">
    <property type="term" value="C:membrane"/>
    <property type="evidence" value="ECO:0007669"/>
    <property type="project" value="UniProtKB-SubCell"/>
</dbReference>
<dbReference type="InterPro" id="IPR005828">
    <property type="entry name" value="MFS_sugar_transport-like"/>
</dbReference>
<dbReference type="SUPFAM" id="SSF103473">
    <property type="entry name" value="MFS general substrate transporter"/>
    <property type="match status" value="1"/>
</dbReference>
<dbReference type="EMBL" id="MSZU01000080">
    <property type="protein sequence ID" value="OMP86428.1"/>
    <property type="molecule type" value="Genomic_DNA"/>
</dbReference>
<feature type="transmembrane region" description="Helical" evidence="6">
    <location>
        <begin position="68"/>
        <end position="93"/>
    </location>
</feature>
<dbReference type="PANTHER" id="PTHR48022">
    <property type="entry name" value="PLASTIDIC GLUCOSE TRANSPORTER 4"/>
    <property type="match status" value="1"/>
</dbReference>
<evidence type="ECO:0000256" key="5">
    <source>
        <dbReference type="ARBA" id="ARBA00023136"/>
    </source>
</evidence>
<keyword evidence="8" id="KW-0813">Transport</keyword>
<evidence type="ECO:0000256" key="6">
    <source>
        <dbReference type="SAM" id="Phobius"/>
    </source>
</evidence>
<dbReference type="Pfam" id="PF00083">
    <property type="entry name" value="Sugar_tr"/>
    <property type="match status" value="1"/>
</dbReference>
<comment type="caution">
    <text evidence="8">The sequence shown here is derived from an EMBL/GenBank/DDBJ whole genome shotgun (WGS) entry which is preliminary data.</text>
</comment>
<proteinExistence type="inferred from homology"/>
<comment type="similarity">
    <text evidence="2">Belongs to the major facilitator superfamily. Sugar transporter (TC 2.A.1.1) family.</text>
</comment>
<dbReference type="PROSITE" id="PS51257">
    <property type="entry name" value="PROKAR_LIPOPROTEIN"/>
    <property type="match status" value="1"/>
</dbReference>
<dbReference type="Proteomes" id="UP000190776">
    <property type="component" value="Unassembled WGS sequence"/>
</dbReference>
<dbReference type="InterPro" id="IPR050360">
    <property type="entry name" value="MFS_Sugar_Transporters"/>
</dbReference>
<dbReference type="PANTHER" id="PTHR48022:SF80">
    <property type="entry name" value="SUGAR TRANSPORTER, PUTATIVE (AFU_ORTHOLOGUE AFUA_3G12170)-RELATED"/>
    <property type="match status" value="1"/>
</dbReference>
<feature type="transmembrane region" description="Helical" evidence="6">
    <location>
        <begin position="38"/>
        <end position="56"/>
    </location>
</feature>
<keyword evidence="5 6" id="KW-0472">Membrane</keyword>
<reference evidence="8 9" key="1">
    <citation type="submission" date="2017-01" db="EMBL/GenBank/DDBJ databases">
        <title>Draft genome sequence of Diplodia seriata F98.1, a fungal species involved in grapevine trunk diseases.</title>
        <authorList>
            <person name="Robert-Siegwald G."/>
            <person name="Vallet J."/>
            <person name="Abou-Mansour E."/>
            <person name="Xu J."/>
            <person name="Rey P."/>
            <person name="Bertsch C."/>
            <person name="Rego C."/>
            <person name="Larignon P."/>
            <person name="Fontaine F."/>
            <person name="Lebrun M.-H."/>
        </authorList>
    </citation>
    <scope>NUCLEOTIDE SEQUENCE [LARGE SCALE GENOMIC DNA]</scope>
    <source>
        <strain evidence="8 9">F98.1</strain>
    </source>
</reference>
<organism evidence="8 9">
    <name type="scientific">Diplodia seriata</name>
    <dbReference type="NCBI Taxonomy" id="420778"/>
    <lineage>
        <taxon>Eukaryota</taxon>
        <taxon>Fungi</taxon>
        <taxon>Dikarya</taxon>
        <taxon>Ascomycota</taxon>
        <taxon>Pezizomycotina</taxon>
        <taxon>Dothideomycetes</taxon>
        <taxon>Dothideomycetes incertae sedis</taxon>
        <taxon>Botryosphaeriales</taxon>
        <taxon>Botryosphaeriaceae</taxon>
        <taxon>Diplodia</taxon>
    </lineage>
</organism>
<feature type="domain" description="Major facilitator superfamily (MFS) profile" evidence="7">
    <location>
        <begin position="1"/>
        <end position="319"/>
    </location>
</feature>
<accession>A0A1S8BGJ4</accession>
<sequence length="319" mass="35732">MDRFGRKGTIIIGATVACVGAILQCAAMHLAMMLVGRILAGWAVGILSMSVPVYQSECAHPAKRGKDIPVGLIVGIAQQMIGVGFIVSTWIGYGSHHVPSTSSFSWRFPLAFQAIPCVLLMCGMPFFPESPRHLLETDRDEEAMRVLRKLHYNGENDEWINREFHEIKTTIAAEKAITAPLVNIHGCCRFHLLTSAIQWLAHHVHRQAMENPSYARHSCAGLHSDDWVCRVNRESRNESKANARQSINVINYYQTLMYENLGIEGSRNLLVTGIYNCVGPLCSMCRSALHDIGDILTAFTDLIFITFFLDRFGRKKVRE</sequence>
<evidence type="ECO:0000313" key="9">
    <source>
        <dbReference type="Proteomes" id="UP000190776"/>
    </source>
</evidence>